<dbReference type="Gene3D" id="1.25.10.10">
    <property type="entry name" value="Leucine-rich Repeat Variant"/>
    <property type="match status" value="1"/>
</dbReference>
<reference evidence="2" key="1">
    <citation type="submission" date="2015-05" db="UniProtKB">
        <authorList>
            <consortium name="EnsemblMetazoa"/>
        </authorList>
    </citation>
    <scope>IDENTIFICATION</scope>
</reference>
<dbReference type="OMA" id="MYELNIV"/>
<dbReference type="SUPFAM" id="SSF48371">
    <property type="entry name" value="ARM repeat"/>
    <property type="match status" value="1"/>
</dbReference>
<evidence type="ECO:0000256" key="1">
    <source>
        <dbReference type="SAM" id="MobiDB-lite"/>
    </source>
</evidence>
<dbReference type="EMBL" id="ACPB03001473">
    <property type="status" value="NOT_ANNOTATED_CDS"/>
    <property type="molecule type" value="Genomic_DNA"/>
</dbReference>
<dbReference type="SMART" id="SM00185">
    <property type="entry name" value="ARM"/>
    <property type="match status" value="4"/>
</dbReference>
<evidence type="ECO:0000313" key="3">
    <source>
        <dbReference type="Proteomes" id="UP000015103"/>
    </source>
</evidence>
<dbReference type="InParanoid" id="T1HDA9"/>
<name>T1HDA9_RHOPR</name>
<keyword evidence="3" id="KW-1185">Reference proteome</keyword>
<dbReference type="GO" id="GO:0016939">
    <property type="term" value="C:kinesin II complex"/>
    <property type="evidence" value="ECO:0007669"/>
    <property type="project" value="TreeGrafter"/>
</dbReference>
<dbReference type="EnsemblMetazoa" id="RPRC002025-RA">
    <property type="protein sequence ID" value="RPRC002025-PA"/>
    <property type="gene ID" value="RPRC002025"/>
</dbReference>
<dbReference type="STRING" id="13249.T1HDA9"/>
<dbReference type="PANTHER" id="PTHR15605">
    <property type="entry name" value="KINESIN-ASSOCIATED PROTEINS"/>
    <property type="match status" value="1"/>
</dbReference>
<dbReference type="HOGENOM" id="CLU_009879_1_0_1"/>
<dbReference type="Pfam" id="PF05804">
    <property type="entry name" value="KAP"/>
    <property type="match status" value="2"/>
</dbReference>
<dbReference type="SMART" id="SM01297">
    <property type="entry name" value="KAP"/>
    <property type="match status" value="1"/>
</dbReference>
<dbReference type="FunCoup" id="T1HDA9">
    <property type="interactions" value="436"/>
</dbReference>
<dbReference type="InterPro" id="IPR016024">
    <property type="entry name" value="ARM-type_fold"/>
</dbReference>
<accession>T1HDA9</accession>
<dbReference type="GO" id="GO:0044782">
    <property type="term" value="P:cilium organization"/>
    <property type="evidence" value="ECO:0007669"/>
    <property type="project" value="TreeGrafter"/>
</dbReference>
<dbReference type="VEuPathDB" id="VectorBase:RPRC002025"/>
<organism evidence="2 3">
    <name type="scientific">Rhodnius prolixus</name>
    <name type="common">Triatomid bug</name>
    <dbReference type="NCBI Taxonomy" id="13249"/>
    <lineage>
        <taxon>Eukaryota</taxon>
        <taxon>Metazoa</taxon>
        <taxon>Ecdysozoa</taxon>
        <taxon>Arthropoda</taxon>
        <taxon>Hexapoda</taxon>
        <taxon>Insecta</taxon>
        <taxon>Pterygota</taxon>
        <taxon>Neoptera</taxon>
        <taxon>Paraneoptera</taxon>
        <taxon>Hemiptera</taxon>
        <taxon>Heteroptera</taxon>
        <taxon>Panheteroptera</taxon>
        <taxon>Cimicomorpha</taxon>
        <taxon>Reduviidae</taxon>
        <taxon>Triatominae</taxon>
        <taxon>Rhodnius</taxon>
    </lineage>
</organism>
<dbReference type="GO" id="GO:0007018">
    <property type="term" value="P:microtubule-based movement"/>
    <property type="evidence" value="ECO:0007669"/>
    <property type="project" value="TreeGrafter"/>
</dbReference>
<dbReference type="AlphaFoldDB" id="T1HDA9"/>
<dbReference type="eggNOG" id="KOG1222">
    <property type="taxonomic scope" value="Eukaryota"/>
</dbReference>
<dbReference type="InterPro" id="IPR011989">
    <property type="entry name" value="ARM-like"/>
</dbReference>
<dbReference type="GO" id="GO:0019894">
    <property type="term" value="F:kinesin binding"/>
    <property type="evidence" value="ECO:0007669"/>
    <property type="project" value="InterPro"/>
</dbReference>
<dbReference type="GO" id="GO:0035869">
    <property type="term" value="C:ciliary transition zone"/>
    <property type="evidence" value="ECO:0007669"/>
    <property type="project" value="TreeGrafter"/>
</dbReference>
<evidence type="ECO:0000313" key="2">
    <source>
        <dbReference type="EnsemblMetazoa" id="RPRC002025-PA"/>
    </source>
</evidence>
<proteinExistence type="predicted"/>
<sequence>MSSFKRVKSGSIDVHPNETALIVNYEVEAIILGEAENPVLSDKKNCQKIIRLKSLNKNSDCAALAREVVTKCSLIHPSKVGDVEHLIYFLQSRKENAFTDGMLNVSATCGSESPHSASATQCNEKATFANLEQYVELLYEDLNDKVKGASLIMQLSRDNDNLEELARNEGVLSALARVLREDYKRSLDLSTTIVSIFHSFSQFSQFHPLILQYKIGSLSIGIVEFELQRYTQWKSELTFTRGRETVPASRLPVPKSARTGGQPGSADRRRSSTPSPGVNSSDRKRLSLIPAPKTAIATQRCPSTPDEESAHKKFNAMVTKQDRLLRVNFSLLLNIAENLKVEDKIRKRNVVAMLVQCLDRCTLPLLCVIAKFLTKLSIRVENKDEMANLNVIEKLPKLLQLNNFELENATLTLLFNLTFDVSLRDKMVKVGFLQKLASLLNDERHLSIILKILYHLSMDDRVKAMFTFTNCLQKLIKMLISYDPKCDDYLTLVALSMNVALNQRCAETMCDNGNLEHLKQRALAYQDSLLMKVLRNLSTHDTTKKYFLAFAEDLLQILPTCQNDDFLLESTGTLANLPLHEINIDELVRKHSTLEWLQSNLAADAVDYLIDLMNDKNLQIRRVCDACIDLIKEEDPEYEERVKAEKFQSHNAHWLAMVENKALETSLSSLSDYREAIPHYDLNQSLLLQTGSHVSLNNAEDIEIISNNTHSENGSRPLSRYDSEGDDISESLIIPRPKTVNNDDAVRNALRNLVIADDPGDTHHYFHIETPSTQVSMN</sequence>
<dbReference type="InterPro" id="IPR000225">
    <property type="entry name" value="Armadillo"/>
</dbReference>
<dbReference type="InterPro" id="IPR008658">
    <property type="entry name" value="KAP3"/>
</dbReference>
<dbReference type="PANTHER" id="PTHR15605:SF2">
    <property type="entry name" value="KINESIN-ASSOCIATED PROTEIN 3"/>
    <property type="match status" value="1"/>
</dbReference>
<dbReference type="GO" id="GO:0005930">
    <property type="term" value="C:axoneme"/>
    <property type="evidence" value="ECO:0007669"/>
    <property type="project" value="TreeGrafter"/>
</dbReference>
<protein>
    <submittedName>
        <fullName evidence="2">Uncharacterized protein</fullName>
    </submittedName>
</protein>
<feature type="region of interest" description="Disordered" evidence="1">
    <location>
        <begin position="244"/>
        <end position="284"/>
    </location>
</feature>
<dbReference type="Proteomes" id="UP000015103">
    <property type="component" value="Unassembled WGS sequence"/>
</dbReference>